<protein>
    <submittedName>
        <fullName evidence="4">NPC1_N domain-containing protein</fullName>
    </submittedName>
</protein>
<organism evidence="4">
    <name type="scientific">Schistocephalus solidus</name>
    <name type="common">Tapeworm</name>
    <dbReference type="NCBI Taxonomy" id="70667"/>
    <lineage>
        <taxon>Eukaryota</taxon>
        <taxon>Metazoa</taxon>
        <taxon>Spiralia</taxon>
        <taxon>Lophotrochozoa</taxon>
        <taxon>Platyhelminthes</taxon>
        <taxon>Cestoda</taxon>
        <taxon>Eucestoda</taxon>
        <taxon>Diphyllobothriidea</taxon>
        <taxon>Diphyllobothriidae</taxon>
        <taxon>Schistocephalus</taxon>
    </lineage>
</organism>
<dbReference type="WBParaSite" id="SSLN_0001530801-mRNA-1">
    <property type="protein sequence ID" value="SSLN_0001530801-mRNA-1"/>
    <property type="gene ID" value="SSLN_0001530801"/>
</dbReference>
<accession>A0A183TE52</accession>
<keyword evidence="3" id="KW-1185">Reference proteome</keyword>
<dbReference type="Proteomes" id="UP000275846">
    <property type="component" value="Unassembled WGS sequence"/>
</dbReference>
<dbReference type="OrthoDB" id="6252052at2759"/>
<gene>
    <name evidence="2" type="ORF">SSLN_LOCUS14750</name>
</gene>
<feature type="domain" description="Niemann-Pick C1 N-terminal" evidence="1">
    <location>
        <begin position="117"/>
        <end position="216"/>
    </location>
</feature>
<dbReference type="GO" id="GO:0005886">
    <property type="term" value="C:plasma membrane"/>
    <property type="evidence" value="ECO:0007669"/>
    <property type="project" value="TreeGrafter"/>
</dbReference>
<dbReference type="PANTHER" id="PTHR45727">
    <property type="entry name" value="NPC INTRACELLULAR CHOLESTEROL TRANSPORTER 1"/>
    <property type="match status" value="1"/>
</dbReference>
<dbReference type="AlphaFoldDB" id="A0A183TE52"/>
<dbReference type="GO" id="GO:0042632">
    <property type="term" value="P:cholesterol homeostasis"/>
    <property type="evidence" value="ECO:0007669"/>
    <property type="project" value="TreeGrafter"/>
</dbReference>
<dbReference type="GO" id="GO:0015485">
    <property type="term" value="F:cholesterol binding"/>
    <property type="evidence" value="ECO:0007669"/>
    <property type="project" value="TreeGrafter"/>
</dbReference>
<dbReference type="Pfam" id="PF16414">
    <property type="entry name" value="NPC1_N"/>
    <property type="match status" value="1"/>
</dbReference>
<dbReference type="GO" id="GO:0030299">
    <property type="term" value="P:intestinal cholesterol absorption"/>
    <property type="evidence" value="ECO:0007669"/>
    <property type="project" value="TreeGrafter"/>
</dbReference>
<dbReference type="EMBL" id="UYSU01039275">
    <property type="protein sequence ID" value="VDM01136.1"/>
    <property type="molecule type" value="Genomic_DNA"/>
</dbReference>
<dbReference type="STRING" id="70667.A0A183TE52"/>
<sequence length="218" mass="25120">MSRGSYVHLVLKRGLLDELTIRSATSIREMRVQLHIDRMKILKGSAQCLWQKMSRVSHLFVQQPFVVAVFFGFRQPDPSDDFFGVPARGLRDPLINSTVKVILGKIFRDTPVHTKSQCFQKMRNMFCEIHCHANQSQIVAILDTNERRAITGIRAQIKLDFANEMFKECAKLKILWIRIVDKICIRPPCNTKEFFRSLGATKQMGGSSPFLIDFQFID</sequence>
<evidence type="ECO:0000313" key="2">
    <source>
        <dbReference type="EMBL" id="VDM01136.1"/>
    </source>
</evidence>
<proteinExistence type="predicted"/>
<dbReference type="InterPro" id="IPR032190">
    <property type="entry name" value="NPC1_N"/>
</dbReference>
<dbReference type="PANTHER" id="PTHR45727:SF2">
    <property type="entry name" value="NPC INTRACELLULAR CHOLESTEROL TRANSPORTER 1"/>
    <property type="match status" value="1"/>
</dbReference>
<evidence type="ECO:0000313" key="3">
    <source>
        <dbReference type="Proteomes" id="UP000275846"/>
    </source>
</evidence>
<dbReference type="GO" id="GO:0015918">
    <property type="term" value="P:sterol transport"/>
    <property type="evidence" value="ECO:0007669"/>
    <property type="project" value="TreeGrafter"/>
</dbReference>
<evidence type="ECO:0000259" key="1">
    <source>
        <dbReference type="Pfam" id="PF16414"/>
    </source>
</evidence>
<reference evidence="4" key="1">
    <citation type="submission" date="2016-06" db="UniProtKB">
        <authorList>
            <consortium name="WormBaseParasite"/>
        </authorList>
    </citation>
    <scope>IDENTIFICATION</scope>
</reference>
<name>A0A183TE52_SCHSO</name>
<reference evidence="2 3" key="2">
    <citation type="submission" date="2018-11" db="EMBL/GenBank/DDBJ databases">
        <authorList>
            <consortium name="Pathogen Informatics"/>
        </authorList>
    </citation>
    <scope>NUCLEOTIDE SEQUENCE [LARGE SCALE GENOMIC DNA]</scope>
    <source>
        <strain evidence="2 3">NST_G2</strain>
    </source>
</reference>
<evidence type="ECO:0000313" key="4">
    <source>
        <dbReference type="WBParaSite" id="SSLN_0001530801-mRNA-1"/>
    </source>
</evidence>